<sequence>MLDNILNSVRRGAERVQRRGEEVAQVTKLRVEVFQLTREQDGLYARLGRSFHAGADQSVLQTVQEDIRRIDDEISARERLIQELNTAAAESTESGAVVQQESRVQPTTTPGTATEPTVPDAMPRPTQSVQPPSTQTNPVHINPVHINPVQINPVQIGKEAQPMTHNDDKPTFTTPNPTVQHSDEKLIPTDAAVGVGNEAERNKLYRHPNELEEGENASRHPDPLDL</sequence>
<feature type="compositionally biased region" description="Basic and acidic residues" evidence="1">
    <location>
        <begin position="198"/>
        <end position="226"/>
    </location>
</feature>
<accession>A0ABV6B3G8</accession>
<feature type="compositionally biased region" description="Polar residues" evidence="1">
    <location>
        <begin position="171"/>
        <end position="180"/>
    </location>
</feature>
<feature type="compositionally biased region" description="Polar residues" evidence="1">
    <location>
        <begin position="125"/>
        <end position="136"/>
    </location>
</feature>
<dbReference type="Proteomes" id="UP001589733">
    <property type="component" value="Unassembled WGS sequence"/>
</dbReference>
<keyword evidence="3" id="KW-1185">Reference proteome</keyword>
<feature type="region of interest" description="Disordered" evidence="1">
    <location>
        <begin position="87"/>
        <end position="136"/>
    </location>
</feature>
<protein>
    <submittedName>
        <fullName evidence="2">Uncharacterized protein</fullName>
    </submittedName>
</protein>
<reference evidence="2 3" key="1">
    <citation type="submission" date="2024-09" db="EMBL/GenBank/DDBJ databases">
        <authorList>
            <person name="Sun Q."/>
            <person name="Mori K."/>
        </authorList>
    </citation>
    <scope>NUCLEOTIDE SEQUENCE [LARGE SCALE GENOMIC DNA]</scope>
    <source>
        <strain evidence="2 3">JCM 13503</strain>
    </source>
</reference>
<name>A0ABV6B3G8_9DEIO</name>
<comment type="caution">
    <text evidence="2">The sequence shown here is derived from an EMBL/GenBank/DDBJ whole genome shotgun (WGS) entry which is preliminary data.</text>
</comment>
<feature type="region of interest" description="Disordered" evidence="1">
    <location>
        <begin position="160"/>
        <end position="226"/>
    </location>
</feature>
<dbReference type="EMBL" id="JBHLYR010000044">
    <property type="protein sequence ID" value="MFB9992948.1"/>
    <property type="molecule type" value="Genomic_DNA"/>
</dbReference>
<organism evidence="2 3">
    <name type="scientific">Deinococcus oregonensis</name>
    <dbReference type="NCBI Taxonomy" id="1805970"/>
    <lineage>
        <taxon>Bacteria</taxon>
        <taxon>Thermotogati</taxon>
        <taxon>Deinococcota</taxon>
        <taxon>Deinococci</taxon>
        <taxon>Deinococcales</taxon>
        <taxon>Deinococcaceae</taxon>
        <taxon>Deinococcus</taxon>
    </lineage>
</organism>
<gene>
    <name evidence="2" type="ORF">ACFFLM_13315</name>
</gene>
<dbReference type="RefSeq" id="WP_380010819.1">
    <property type="nucleotide sequence ID" value="NZ_JBHLYR010000044.1"/>
</dbReference>
<feature type="compositionally biased region" description="Polar residues" evidence="1">
    <location>
        <begin position="87"/>
        <end position="105"/>
    </location>
</feature>
<feature type="compositionally biased region" description="Low complexity" evidence="1">
    <location>
        <begin position="106"/>
        <end position="119"/>
    </location>
</feature>
<evidence type="ECO:0000313" key="2">
    <source>
        <dbReference type="EMBL" id="MFB9992948.1"/>
    </source>
</evidence>
<evidence type="ECO:0000256" key="1">
    <source>
        <dbReference type="SAM" id="MobiDB-lite"/>
    </source>
</evidence>
<proteinExistence type="predicted"/>
<evidence type="ECO:0000313" key="3">
    <source>
        <dbReference type="Proteomes" id="UP001589733"/>
    </source>
</evidence>